<comment type="caution">
    <text evidence="2">The sequence shown here is derived from an EMBL/GenBank/DDBJ whole genome shotgun (WGS) entry which is preliminary data.</text>
</comment>
<dbReference type="AlphaFoldDB" id="A0A2P7YWK9"/>
<dbReference type="Gene3D" id="3.40.30.10">
    <property type="entry name" value="Glutaredoxin"/>
    <property type="match status" value="1"/>
</dbReference>
<reference evidence="2 3" key="1">
    <citation type="submission" date="2017-05" db="EMBL/GenBank/DDBJ databases">
        <title>Draft genome sequence of Elsinoe australis.</title>
        <authorList>
            <person name="Cheng Q."/>
        </authorList>
    </citation>
    <scope>NUCLEOTIDE SEQUENCE [LARGE SCALE GENOMIC DNA]</scope>
    <source>
        <strain evidence="2 3">NL1</strain>
    </source>
</reference>
<dbReference type="InterPro" id="IPR036249">
    <property type="entry name" value="Thioredoxin-like_sf"/>
</dbReference>
<dbReference type="InterPro" id="IPR008554">
    <property type="entry name" value="Glutaredoxin-like"/>
</dbReference>
<proteinExistence type="inferred from homology"/>
<evidence type="ECO:0000313" key="2">
    <source>
        <dbReference type="EMBL" id="PSK40324.1"/>
    </source>
</evidence>
<accession>A0A2P7YWK9</accession>
<dbReference type="OrthoDB" id="429967at2759"/>
<name>A0A2P7YWK9_9PEZI</name>
<evidence type="ECO:0000256" key="1">
    <source>
        <dbReference type="RuleBase" id="RU363082"/>
    </source>
</evidence>
<dbReference type="Pfam" id="PF05768">
    <property type="entry name" value="Glrx-like"/>
    <property type="match status" value="1"/>
</dbReference>
<keyword evidence="1" id="KW-0249">Electron transport</keyword>
<dbReference type="SUPFAM" id="SSF52833">
    <property type="entry name" value="Thioredoxin-like"/>
    <property type="match status" value="1"/>
</dbReference>
<dbReference type="EMBL" id="NHZQ01000358">
    <property type="protein sequence ID" value="PSK40324.1"/>
    <property type="molecule type" value="Genomic_DNA"/>
</dbReference>
<dbReference type="PANTHER" id="PTHR33558:SF1">
    <property type="entry name" value="GLUTAREDOXIN-LIKE PROTEIN C5ORF63 HOMOLOG"/>
    <property type="match status" value="1"/>
</dbReference>
<organism evidence="2 3">
    <name type="scientific">Elsinoe australis</name>
    <dbReference type="NCBI Taxonomy" id="40998"/>
    <lineage>
        <taxon>Eukaryota</taxon>
        <taxon>Fungi</taxon>
        <taxon>Dikarya</taxon>
        <taxon>Ascomycota</taxon>
        <taxon>Pezizomycotina</taxon>
        <taxon>Dothideomycetes</taxon>
        <taxon>Dothideomycetidae</taxon>
        <taxon>Myriangiales</taxon>
        <taxon>Elsinoaceae</taxon>
        <taxon>Elsinoe</taxon>
    </lineage>
</organism>
<sequence length="111" mass="13250">MRATFILRQYVCRVTLFTRENCSLCDDAKQVLKKVWERRPYEFDEVNVMAAAQEKWKAVYEFDTPVIHVDKTKENNQKFQTSTEALKLMHRFREDQVDELLDQAMQRPSSS</sequence>
<dbReference type="Proteomes" id="UP000243723">
    <property type="component" value="Unassembled WGS sequence"/>
</dbReference>
<evidence type="ECO:0000313" key="3">
    <source>
        <dbReference type="Proteomes" id="UP000243723"/>
    </source>
</evidence>
<protein>
    <recommendedName>
        <fullName evidence="1">Glutaredoxin-like protein</fullName>
    </recommendedName>
</protein>
<keyword evidence="1" id="KW-0813">Transport</keyword>
<gene>
    <name evidence="2" type="ORF">B9Z65_27</name>
</gene>
<comment type="similarity">
    <text evidence="1">Belongs to the glutaredoxin family.</text>
</comment>
<keyword evidence="3" id="KW-1185">Reference proteome</keyword>
<dbReference type="PANTHER" id="PTHR33558">
    <property type="entry name" value="GLUTAREDOXIN-LIKE PROTEIN C5ORF63 HOMOLOG"/>
    <property type="match status" value="1"/>
</dbReference>
<dbReference type="InterPro" id="IPR052565">
    <property type="entry name" value="Glutaredoxin-like_YDR286C"/>
</dbReference>